<name>A0A550CV73_9AGAR</name>
<comment type="caution">
    <text evidence="2">The sequence shown here is derived from an EMBL/GenBank/DDBJ whole genome shotgun (WGS) entry which is preliminary data.</text>
</comment>
<evidence type="ECO:0000256" key="1">
    <source>
        <dbReference type="SAM" id="MobiDB-lite"/>
    </source>
</evidence>
<feature type="compositionally biased region" description="Basic residues" evidence="1">
    <location>
        <begin position="15"/>
        <end position="24"/>
    </location>
</feature>
<accession>A0A550CV73</accession>
<evidence type="ECO:0000313" key="3">
    <source>
        <dbReference type="Proteomes" id="UP000320762"/>
    </source>
</evidence>
<proteinExistence type="predicted"/>
<evidence type="ECO:0000313" key="2">
    <source>
        <dbReference type="EMBL" id="TRM68684.1"/>
    </source>
</evidence>
<protein>
    <submittedName>
        <fullName evidence="2">Uncharacterized protein</fullName>
    </submittedName>
</protein>
<reference evidence="2 3" key="1">
    <citation type="journal article" date="2019" name="New Phytol.">
        <title>Comparative genomics reveals unique wood-decay strategies and fruiting body development in the Schizophyllaceae.</title>
        <authorList>
            <person name="Almasi E."/>
            <person name="Sahu N."/>
            <person name="Krizsan K."/>
            <person name="Balint B."/>
            <person name="Kovacs G.M."/>
            <person name="Kiss B."/>
            <person name="Cseklye J."/>
            <person name="Drula E."/>
            <person name="Henrissat B."/>
            <person name="Nagy I."/>
            <person name="Chovatia M."/>
            <person name="Adam C."/>
            <person name="LaButti K."/>
            <person name="Lipzen A."/>
            <person name="Riley R."/>
            <person name="Grigoriev I.V."/>
            <person name="Nagy L.G."/>
        </authorList>
    </citation>
    <scope>NUCLEOTIDE SEQUENCE [LARGE SCALE GENOMIC DNA]</scope>
    <source>
        <strain evidence="2 3">NL-1724</strain>
    </source>
</reference>
<sequence length="290" mass="32995">MSKRLGCPLSEARPALRRSSRLKTRQAQTLAPDTSEELQEIHKAAASSDERPNKRKLALKDEVELKASAVNKKLCVREDNDRPSKSHFDLQTCDAKRTVRFAVDEPTDSEVPERDFEAEFARAKAVTPQFLASQAALACVPEGDIREVACPPEALENIKPSIRIRKGHRYCVYPLRYVLVFTYNCQKLYDHLVARRRDVPGDRCRTLGYLCERLRKELGVEPGNGFTMFEDEEGMRYMFVVSISDRPETLPYPEARVRKFQKIIGTSGLPSIRLFQNKTVSSVPLAAHER</sequence>
<organism evidence="2 3">
    <name type="scientific">Schizophyllum amplum</name>
    <dbReference type="NCBI Taxonomy" id="97359"/>
    <lineage>
        <taxon>Eukaryota</taxon>
        <taxon>Fungi</taxon>
        <taxon>Dikarya</taxon>
        <taxon>Basidiomycota</taxon>
        <taxon>Agaricomycotina</taxon>
        <taxon>Agaricomycetes</taxon>
        <taxon>Agaricomycetidae</taxon>
        <taxon>Agaricales</taxon>
        <taxon>Schizophyllaceae</taxon>
        <taxon>Schizophyllum</taxon>
    </lineage>
</organism>
<dbReference type="AlphaFoldDB" id="A0A550CV73"/>
<gene>
    <name evidence="2" type="ORF">BD626DRAFT_451381</name>
</gene>
<keyword evidence="3" id="KW-1185">Reference proteome</keyword>
<dbReference type="Proteomes" id="UP000320762">
    <property type="component" value="Unassembled WGS sequence"/>
</dbReference>
<feature type="region of interest" description="Disordered" evidence="1">
    <location>
        <begin position="1"/>
        <end position="38"/>
    </location>
</feature>
<dbReference type="EMBL" id="VDMD01000002">
    <property type="protein sequence ID" value="TRM68684.1"/>
    <property type="molecule type" value="Genomic_DNA"/>
</dbReference>